<protein>
    <submittedName>
        <fullName evidence="2">AAA ATPase-like domain-containing protein</fullName>
    </submittedName>
</protein>
<dbReference type="Pfam" id="PF09820">
    <property type="entry name" value="AAA-ATPase_like"/>
    <property type="match status" value="1"/>
</dbReference>
<name>A0A975BAQ3_9BACT</name>
<evidence type="ECO:0000259" key="1">
    <source>
        <dbReference type="Pfam" id="PF09820"/>
    </source>
</evidence>
<dbReference type="RefSeq" id="WP_207687715.1">
    <property type="nucleotide sequence ID" value="NZ_CP061799.1"/>
</dbReference>
<proteinExistence type="predicted"/>
<dbReference type="KEGG" id="dli:dnl_40560"/>
<evidence type="ECO:0000313" key="3">
    <source>
        <dbReference type="Proteomes" id="UP000663720"/>
    </source>
</evidence>
<dbReference type="AlphaFoldDB" id="A0A975BAQ3"/>
<sequence>MTTKKIPIGLSDFKKLIEEDCYYIDKTKYIKDVIKSSSEILLLPRPRRFGKTLNLSMLRYFFENSKESCKALFKELEIEKHEVFELHQGKYPVIFLTFKDVKHLNWSDCLNGLKSVVYYEYARHRYLMEKDTLFPEEKNIFNK</sequence>
<dbReference type="PANTHER" id="PTHR34825:SF1">
    <property type="entry name" value="AAA-ATPASE-LIKE DOMAIN-CONTAINING PROTEIN"/>
    <property type="match status" value="1"/>
</dbReference>
<dbReference type="InterPro" id="IPR018631">
    <property type="entry name" value="AAA-ATPase-like_dom"/>
</dbReference>
<keyword evidence="3" id="KW-1185">Reference proteome</keyword>
<evidence type="ECO:0000313" key="2">
    <source>
        <dbReference type="EMBL" id="QTA81710.1"/>
    </source>
</evidence>
<gene>
    <name evidence="2" type="ORF">dnl_40560</name>
</gene>
<dbReference type="PANTHER" id="PTHR34825">
    <property type="entry name" value="CONSERVED PROTEIN, WITH A WEAK D-GALACTARATE DEHYDRATASE/ALTRONATE HYDROLASE DOMAIN"/>
    <property type="match status" value="1"/>
</dbReference>
<dbReference type="Proteomes" id="UP000663720">
    <property type="component" value="Chromosome"/>
</dbReference>
<accession>A0A975BAQ3</accession>
<dbReference type="EMBL" id="CP061799">
    <property type="protein sequence ID" value="QTA81710.1"/>
    <property type="molecule type" value="Genomic_DNA"/>
</dbReference>
<reference evidence="2" key="1">
    <citation type="journal article" date="2021" name="Microb. Physiol.">
        <title>Proteogenomic Insights into the Physiology of Marine, Sulfate-Reducing, Filamentous Desulfonema limicola and Desulfonema magnum.</title>
        <authorList>
            <person name="Schnaars V."/>
            <person name="Wohlbrand L."/>
            <person name="Scheve S."/>
            <person name="Hinrichs C."/>
            <person name="Reinhardt R."/>
            <person name="Rabus R."/>
        </authorList>
    </citation>
    <scope>NUCLEOTIDE SEQUENCE</scope>
    <source>
        <strain evidence="2">5ac10</strain>
    </source>
</reference>
<feature type="domain" description="AAA-ATPase-like" evidence="1">
    <location>
        <begin position="7"/>
        <end position="125"/>
    </location>
</feature>
<organism evidence="2 3">
    <name type="scientific">Desulfonema limicola</name>
    <dbReference type="NCBI Taxonomy" id="45656"/>
    <lineage>
        <taxon>Bacteria</taxon>
        <taxon>Pseudomonadati</taxon>
        <taxon>Thermodesulfobacteriota</taxon>
        <taxon>Desulfobacteria</taxon>
        <taxon>Desulfobacterales</taxon>
        <taxon>Desulfococcaceae</taxon>
        <taxon>Desulfonema</taxon>
    </lineage>
</organism>